<evidence type="ECO:0000313" key="3">
    <source>
        <dbReference type="Proteomes" id="UP000197065"/>
    </source>
</evidence>
<dbReference type="PROSITE" id="PS51257">
    <property type="entry name" value="PROKAR_LIPOPROTEIN"/>
    <property type="match status" value="1"/>
</dbReference>
<name>A0A212Q0R5_9PROT</name>
<sequence>MVTGRCAGAGIGLALLAAACTATSTTGPQPATLAADSDCRRVAAVASKAKAIPVGPDGRPLLEVVTVPSQQRKAEAPCVLAIGADATAMTTKVVVASHRTIESSYVDPDGRRINPDYQAVQDALAERERQADIDAAGSEDALTQAVGTIWDGAAYFFRPSDSQLRQQLRSTPHYLDEGEPVPYTLSLEGVDGSKSAKVDLALLDTRTGQAILRAMPFTETRHFEIADNLAPTDLGRHDGEPGFLDRAEIDRWLEAPPLPPLDAALRPFATALAEETRLQGGLPAVIARFEGTASPERADSTVVVAPATMPQGLVAVDGMASEGQGFYVTEDKIVTASSLIGDTSLVKVTDQRGASTYGVVDRRDDSSGLAMIYVQMPGRPLALSETPRGAPAYLQRAEAVNGRPLLSGEGIVTGMVTNAKTRQTVDAPALRAFLHRAGGLDGPAASIVASPTP</sequence>
<reference evidence="2 3" key="1">
    <citation type="submission" date="2017-06" db="EMBL/GenBank/DDBJ databases">
        <authorList>
            <person name="Kim H.J."/>
            <person name="Triplett B.A."/>
        </authorList>
    </citation>
    <scope>NUCLEOTIDE SEQUENCE [LARGE SCALE GENOMIC DNA]</scope>
    <source>
        <strain evidence="2 3">B29T1</strain>
    </source>
</reference>
<feature type="signal peptide" evidence="1">
    <location>
        <begin position="1"/>
        <end position="22"/>
    </location>
</feature>
<keyword evidence="1" id="KW-0732">Signal</keyword>
<feature type="chain" id="PRO_5012307176" description="Lipoprotein" evidence="1">
    <location>
        <begin position="23"/>
        <end position="453"/>
    </location>
</feature>
<dbReference type="RefSeq" id="WP_088559625.1">
    <property type="nucleotide sequence ID" value="NZ_FYEH01000001.1"/>
</dbReference>
<organism evidence="2 3">
    <name type="scientific">Arboricoccus pini</name>
    <dbReference type="NCBI Taxonomy" id="1963835"/>
    <lineage>
        <taxon>Bacteria</taxon>
        <taxon>Pseudomonadati</taxon>
        <taxon>Pseudomonadota</taxon>
        <taxon>Alphaproteobacteria</taxon>
        <taxon>Geminicoccales</taxon>
        <taxon>Geminicoccaceae</taxon>
        <taxon>Arboricoccus</taxon>
    </lineage>
</organism>
<evidence type="ECO:0000256" key="1">
    <source>
        <dbReference type="SAM" id="SignalP"/>
    </source>
</evidence>
<keyword evidence="3" id="KW-1185">Reference proteome</keyword>
<proteinExistence type="predicted"/>
<accession>A0A212Q0R5</accession>
<protein>
    <recommendedName>
        <fullName evidence="4">Lipoprotein</fullName>
    </recommendedName>
</protein>
<dbReference type="EMBL" id="FYEH01000001">
    <property type="protein sequence ID" value="SNB52951.1"/>
    <property type="molecule type" value="Genomic_DNA"/>
</dbReference>
<evidence type="ECO:0000313" key="2">
    <source>
        <dbReference type="EMBL" id="SNB52951.1"/>
    </source>
</evidence>
<gene>
    <name evidence="2" type="ORF">SAMN07250955_101315</name>
</gene>
<dbReference type="AlphaFoldDB" id="A0A212Q0R5"/>
<evidence type="ECO:0008006" key="4">
    <source>
        <dbReference type="Google" id="ProtNLM"/>
    </source>
</evidence>
<dbReference type="Proteomes" id="UP000197065">
    <property type="component" value="Unassembled WGS sequence"/>
</dbReference>